<dbReference type="VEuPathDB" id="FungiDB:GWK60_M04829"/>
<dbReference type="EMBL" id="LLZZ01000106">
    <property type="protein sequence ID" value="KTB08033.1"/>
    <property type="molecule type" value="Genomic_DNA"/>
</dbReference>
<comment type="catalytic activity">
    <reaction evidence="6">
        <text>S-ubiquitinyl-[E2 ubiquitin-conjugating enzyme]-L-cysteine + [acceptor protein]-L-lysine = [E2 ubiquitin-conjugating enzyme]-L-cysteine + N(6)-ubiquitinyl-[acceptor protein]-L-lysine.</text>
        <dbReference type="EC" id="2.3.2.27"/>
    </reaction>
</comment>
<keyword evidence="6" id="KW-0653">Protein transport</keyword>
<dbReference type="GO" id="GO:0006886">
    <property type="term" value="P:intracellular protein transport"/>
    <property type="evidence" value="ECO:0007669"/>
    <property type="project" value="UniProtKB-UniRule"/>
</dbReference>
<dbReference type="GO" id="GO:0099022">
    <property type="term" value="P:vesicle tethering"/>
    <property type="evidence" value="ECO:0007669"/>
    <property type="project" value="EnsemblFungi"/>
</dbReference>
<feature type="domain" description="RING-type" evidence="8">
    <location>
        <begin position="933"/>
        <end position="977"/>
    </location>
</feature>
<dbReference type="InterPro" id="IPR001841">
    <property type="entry name" value="Znf_RING"/>
</dbReference>
<dbReference type="GO" id="GO:0042144">
    <property type="term" value="P:vacuole fusion, non-autophagic"/>
    <property type="evidence" value="ECO:0007669"/>
    <property type="project" value="EnsemblFungi"/>
</dbReference>
<dbReference type="PROSITE" id="PS50089">
    <property type="entry name" value="ZF_RING_2"/>
    <property type="match status" value="1"/>
</dbReference>
<keyword evidence="6" id="KW-0808">Transferase</keyword>
<keyword evidence="1" id="KW-0479">Metal-binding</keyword>
<name>A0A0W0D892_CANGB</name>
<comment type="subcellular location">
    <subcellularLocation>
        <location evidence="5">Endomembrane system</location>
        <topology evidence="5">Peripheral membrane protein</topology>
        <orientation evidence="5">Cytoplasmic side</orientation>
    </subcellularLocation>
    <subcellularLocation>
        <location evidence="6">Vacuole membrane</location>
        <topology evidence="6">Peripheral membrane protein</topology>
        <orientation evidence="6">Cytoplasmic side</orientation>
    </subcellularLocation>
</comment>
<gene>
    <name evidence="9" type="ORF">AO440_004066</name>
</gene>
<dbReference type="GO" id="GO:0030674">
    <property type="term" value="F:protein-macromolecule adaptor activity"/>
    <property type="evidence" value="ECO:0007669"/>
    <property type="project" value="TreeGrafter"/>
</dbReference>
<evidence type="ECO:0000256" key="2">
    <source>
        <dbReference type="ARBA" id="ARBA00022771"/>
    </source>
</evidence>
<evidence type="ECO:0000313" key="9">
    <source>
        <dbReference type="EMBL" id="KTB08033.1"/>
    </source>
</evidence>
<evidence type="ECO:0000256" key="7">
    <source>
        <dbReference type="PROSITE-ProRule" id="PRU00175"/>
    </source>
</evidence>
<dbReference type="VEuPathDB" id="FungiDB:CAGL0M04895g"/>
<dbReference type="PIRSF" id="PIRSF007860">
    <property type="entry name" value="VPS11"/>
    <property type="match status" value="1"/>
</dbReference>
<dbReference type="GO" id="GO:0006904">
    <property type="term" value="P:vesicle docking involved in exocytosis"/>
    <property type="evidence" value="ECO:0007669"/>
    <property type="project" value="TreeGrafter"/>
</dbReference>
<dbReference type="GO" id="GO:0031901">
    <property type="term" value="C:early endosome membrane"/>
    <property type="evidence" value="ECO:0007669"/>
    <property type="project" value="EnsemblFungi"/>
</dbReference>
<dbReference type="SUPFAM" id="SSF57850">
    <property type="entry name" value="RING/U-box"/>
    <property type="match status" value="1"/>
</dbReference>
<protein>
    <recommendedName>
        <fullName evidence="6">E3 ubiquitin-protein ligase PEP5</fullName>
        <ecNumber evidence="6">2.3.2.27</ecNumber>
    </recommendedName>
</protein>
<comment type="caution">
    <text evidence="9">The sequence shown here is derived from an EMBL/GenBank/DDBJ whole genome shotgun (WGS) entry which is preliminary data.</text>
</comment>
<dbReference type="GO" id="GO:0007032">
    <property type="term" value="P:endosome organization"/>
    <property type="evidence" value="ECO:0007669"/>
    <property type="project" value="TreeGrafter"/>
</dbReference>
<dbReference type="GO" id="GO:0005829">
    <property type="term" value="C:cytosol"/>
    <property type="evidence" value="ECO:0007669"/>
    <property type="project" value="GOC"/>
</dbReference>
<evidence type="ECO:0000256" key="1">
    <source>
        <dbReference type="ARBA" id="ARBA00022723"/>
    </source>
</evidence>
<comment type="subunit">
    <text evidence="6">Component of the homotypic vacuole fusion and vacuole protein sorting (HOPS) complex. Component of the class C core vacuole/endosome tethering (CORVET) complex.</text>
</comment>
<evidence type="ECO:0000313" key="10">
    <source>
        <dbReference type="Proteomes" id="UP000054886"/>
    </source>
</evidence>
<dbReference type="PANTHER" id="PTHR23323">
    <property type="entry name" value="VACUOLAR PROTEIN SORTING-ASSOCIATED PROTEIN"/>
    <property type="match status" value="1"/>
</dbReference>
<evidence type="ECO:0000259" key="8">
    <source>
        <dbReference type="PROSITE" id="PS50089"/>
    </source>
</evidence>
<dbReference type="Pfam" id="PF23341">
    <property type="entry name" value="PEP5_VPS11_N"/>
    <property type="match status" value="1"/>
</dbReference>
<dbReference type="InterPro" id="IPR057307">
    <property type="entry name" value="PEP5_VPS11_N"/>
</dbReference>
<evidence type="ECO:0000256" key="5">
    <source>
        <dbReference type="ARBA" id="ARBA00029433"/>
    </source>
</evidence>
<comment type="similarity">
    <text evidence="6">Belongs to the VPS11 family.</text>
</comment>
<dbReference type="GO" id="GO:0033263">
    <property type="term" value="C:CORVET complex"/>
    <property type="evidence" value="ECO:0007669"/>
    <property type="project" value="UniProtKB-UniRule"/>
</dbReference>
<dbReference type="InterPro" id="IPR013083">
    <property type="entry name" value="Znf_RING/FYVE/PHD"/>
</dbReference>
<dbReference type="GO" id="GO:0008270">
    <property type="term" value="F:zinc ion binding"/>
    <property type="evidence" value="ECO:0007669"/>
    <property type="project" value="UniProtKB-KW"/>
</dbReference>
<dbReference type="GO" id="GO:0036205">
    <property type="term" value="P:histone catabolic process"/>
    <property type="evidence" value="ECO:0007669"/>
    <property type="project" value="EnsemblFungi"/>
</dbReference>
<dbReference type="AlphaFoldDB" id="A0A0W0D892"/>
<dbReference type="GO" id="GO:0035091">
    <property type="term" value="F:phosphatidylinositol binding"/>
    <property type="evidence" value="ECO:0007669"/>
    <property type="project" value="EnsemblFungi"/>
</dbReference>
<dbReference type="InterPro" id="IPR036322">
    <property type="entry name" value="WD40_repeat_dom_sf"/>
</dbReference>
<dbReference type="GO" id="GO:0030897">
    <property type="term" value="C:HOPS complex"/>
    <property type="evidence" value="ECO:0007669"/>
    <property type="project" value="UniProtKB-UniRule"/>
</dbReference>
<dbReference type="VEuPathDB" id="FungiDB:B1J91_M04895g"/>
<keyword evidence="2 7" id="KW-0863">Zinc-finger</keyword>
<dbReference type="SUPFAM" id="SSF50978">
    <property type="entry name" value="WD40 repeat-like"/>
    <property type="match status" value="1"/>
</dbReference>
<keyword evidence="3" id="KW-0862">Zinc</keyword>
<evidence type="ECO:0000256" key="3">
    <source>
        <dbReference type="ARBA" id="ARBA00022833"/>
    </source>
</evidence>
<dbReference type="GO" id="GO:0032889">
    <property type="term" value="P:regulation of vacuole fusion, non-autophagic"/>
    <property type="evidence" value="ECO:0007669"/>
    <property type="project" value="EnsemblFungi"/>
</dbReference>
<dbReference type="InterPro" id="IPR016528">
    <property type="entry name" value="VPS11"/>
</dbReference>
<dbReference type="InterPro" id="IPR024763">
    <property type="entry name" value="VPS11_C"/>
</dbReference>
<reference evidence="9 10" key="1">
    <citation type="submission" date="2015-10" db="EMBL/GenBank/DDBJ databases">
        <title>Draft genomes sequences of Candida glabrata isolates 1A, 1B, 2A, 2B, 3A and 3B.</title>
        <authorList>
            <person name="Haavelsrud O.E."/>
            <person name="Gaustad P."/>
        </authorList>
    </citation>
    <scope>NUCLEOTIDE SEQUENCE [LARGE SCALE GENOMIC DNA]</scope>
    <source>
        <strain evidence="9">910700640</strain>
    </source>
</reference>
<organism evidence="9 10">
    <name type="scientific">Candida glabrata</name>
    <name type="common">Yeast</name>
    <name type="synonym">Torulopsis glabrata</name>
    <dbReference type="NCBI Taxonomy" id="5478"/>
    <lineage>
        <taxon>Eukaryota</taxon>
        <taxon>Fungi</taxon>
        <taxon>Dikarya</taxon>
        <taxon>Ascomycota</taxon>
        <taxon>Saccharomycotina</taxon>
        <taxon>Saccharomycetes</taxon>
        <taxon>Saccharomycetales</taxon>
        <taxon>Saccharomycetaceae</taxon>
        <taxon>Nakaseomyces</taxon>
    </lineage>
</organism>
<dbReference type="Pfam" id="PF12451">
    <property type="entry name" value="VPS11_C"/>
    <property type="match status" value="1"/>
</dbReference>
<dbReference type="Proteomes" id="UP000054886">
    <property type="component" value="Unassembled WGS sequence"/>
</dbReference>
<dbReference type="GO" id="GO:0045324">
    <property type="term" value="P:late endosome to vacuole transport"/>
    <property type="evidence" value="ECO:0007669"/>
    <property type="project" value="EnsemblFungi"/>
</dbReference>
<accession>A0A0W0D892</accession>
<dbReference type="GO" id="GO:0006895">
    <property type="term" value="P:Golgi to endosome transport"/>
    <property type="evidence" value="ECO:0007669"/>
    <property type="project" value="EnsemblFungi"/>
</dbReference>
<evidence type="ECO:0000256" key="4">
    <source>
        <dbReference type="ARBA" id="ARBA00023136"/>
    </source>
</evidence>
<dbReference type="CDD" id="cd16688">
    <property type="entry name" value="RING-H2_Vps11"/>
    <property type="match status" value="1"/>
</dbReference>
<dbReference type="PANTHER" id="PTHR23323:SF24">
    <property type="entry name" value="VACUOLAR PROTEIN SORTING-ASSOCIATED PROTEIN 11 HOMOLOG"/>
    <property type="match status" value="1"/>
</dbReference>
<keyword evidence="6" id="KW-0833">Ubl conjugation pathway</keyword>
<sequence>MSLESWRHFQFYDNLPIPDPLLGNDIRLYSDPTLSAAATVNEDLFFIAVRSNYIRHFSLKKAEIIKEFKAFADGFQISYLMVVGQSFLLAVGEKVNYPSQLKLFKINDLPTNEFHYHSLVEIKNSDNTFPISSVSVSNELNCIVVGFVNGKILLIKGDLSRDRGSQQRILYEDSTGDPITSLFLNSDASSCFATTTSRIMMFNLMRKSKSIPEQVLSSKEGVALNCASFSKFTNEYICCMNDCIQFYHGNGERHDIPIKISNPKKLMPINKTELLIIFEEERQKTTSIEYESGASNNICKAIVIDLENSILSFSFYTTSNIVDVLPVRSKDDSILYLVTAEGLMYKVSKKSLDERLSIVMNKEMFPFALQLASDCNLPDNKIQKINKLYGDYLYSKGLHTEAAQQYMKCIDILDISDIITKLGANDVFDVKAMRNLADFVWELIRKGRADHDTVTLLLSVLIKLKDEDGLKRFVSYFRRSGKYIETENYKDLDDESYFFSDLRLFDLELIRSLLIDSKLNQLCYQFVFKFSKDPIMITDVLLNVLKETEATLKYVKSLSVDDILRVLVRFSKQLLYLSPNETNLLLIEVFTGKYRPSSYVSDINNVVNTKTGTKSEKNPVFYSYTAFLKYMNPLADASVSDASENGDRLDIDRPTYHPPKPSLVFNAFLSRPFEFVVFLEACLESYKQFDGFKNDRQEILTTLYDLYLTLSKQDVGERKSEWTEKANLVLNESNELANELDQNSNNNLNKVDNSLMKLIAHMNGLNVADISSPKNENKEFSNDVTDNARIINGFRNLTYMGEVSECMKFFEEHSKNNIDLFPMALSYFISKKEILEFIGGEDQLVKKIIKPIIENNIMSILDLLQILSSRDFITYGCVKDILLDRMKEENAMANRTKKLIASYSEELQDKKTQLRTYLSPDHEQHIAIKDKKCDLCHITLELPVIYFKCEHIYHQKCLNEEADLKNEGDLLYKCPKCVIDIETSSKRISKERELASRKELLDLAFKEEGNNSDRFRIVSDFIGRGALENSYITIES</sequence>
<proteinExistence type="inferred from homology"/>
<keyword evidence="6" id="KW-0813">Transport</keyword>
<evidence type="ECO:0000256" key="6">
    <source>
        <dbReference type="PIRNR" id="PIRNR007860"/>
    </source>
</evidence>
<dbReference type="GO" id="GO:0035542">
    <property type="term" value="P:regulation of SNARE complex assembly"/>
    <property type="evidence" value="ECO:0007669"/>
    <property type="project" value="EnsemblFungi"/>
</dbReference>
<dbReference type="GO" id="GO:0000329">
    <property type="term" value="C:fungal-type vacuole membrane"/>
    <property type="evidence" value="ECO:0007669"/>
    <property type="project" value="UniProtKB-UniRule"/>
</dbReference>
<dbReference type="Gene3D" id="3.30.40.10">
    <property type="entry name" value="Zinc/RING finger domain, C3HC4 (zinc finger)"/>
    <property type="match status" value="1"/>
</dbReference>
<dbReference type="GO" id="GO:0061630">
    <property type="term" value="F:ubiquitin protein ligase activity"/>
    <property type="evidence" value="ECO:0007669"/>
    <property type="project" value="UniProtKB-EC"/>
</dbReference>
<dbReference type="VEuPathDB" id="FungiDB:GVI51_M04829"/>
<keyword evidence="4 6" id="KW-0472">Membrane</keyword>
<dbReference type="EC" id="2.3.2.27" evidence="6"/>
<keyword evidence="6" id="KW-0926">Vacuole</keyword>